<protein>
    <submittedName>
        <fullName evidence="4">Uncharacterized protein</fullName>
    </submittedName>
</protein>
<keyword evidence="2" id="KW-1133">Transmembrane helix</keyword>
<feature type="compositionally biased region" description="Low complexity" evidence="1">
    <location>
        <begin position="101"/>
        <end position="121"/>
    </location>
</feature>
<feature type="region of interest" description="Disordered" evidence="1">
    <location>
        <begin position="146"/>
        <end position="165"/>
    </location>
</feature>
<evidence type="ECO:0000313" key="4">
    <source>
        <dbReference type="EMBL" id="EJT99526.1"/>
    </source>
</evidence>
<dbReference type="RefSeq" id="XP_040626424.1">
    <property type="nucleotide sequence ID" value="XM_040770448.1"/>
</dbReference>
<evidence type="ECO:0000256" key="3">
    <source>
        <dbReference type="SAM" id="SignalP"/>
    </source>
</evidence>
<keyword evidence="3" id="KW-0732">Signal</keyword>
<reference evidence="4 5" key="1">
    <citation type="journal article" date="2012" name="Science">
        <title>The Paleozoic origin of enzymatic lignin decomposition reconstructed from 31 fungal genomes.</title>
        <authorList>
            <person name="Floudas D."/>
            <person name="Binder M."/>
            <person name="Riley R."/>
            <person name="Barry K."/>
            <person name="Blanchette R.A."/>
            <person name="Henrissat B."/>
            <person name="Martinez A.T."/>
            <person name="Otillar R."/>
            <person name="Spatafora J.W."/>
            <person name="Yadav J.S."/>
            <person name="Aerts A."/>
            <person name="Benoit I."/>
            <person name="Boyd A."/>
            <person name="Carlson A."/>
            <person name="Copeland A."/>
            <person name="Coutinho P.M."/>
            <person name="de Vries R.P."/>
            <person name="Ferreira P."/>
            <person name="Findley K."/>
            <person name="Foster B."/>
            <person name="Gaskell J."/>
            <person name="Glotzer D."/>
            <person name="Gorecki P."/>
            <person name="Heitman J."/>
            <person name="Hesse C."/>
            <person name="Hori C."/>
            <person name="Igarashi K."/>
            <person name="Jurgens J.A."/>
            <person name="Kallen N."/>
            <person name="Kersten P."/>
            <person name="Kohler A."/>
            <person name="Kuees U."/>
            <person name="Kumar T.K.A."/>
            <person name="Kuo A."/>
            <person name="LaButti K."/>
            <person name="Larrondo L.F."/>
            <person name="Lindquist E."/>
            <person name="Ling A."/>
            <person name="Lombard V."/>
            <person name="Lucas S."/>
            <person name="Lundell T."/>
            <person name="Martin R."/>
            <person name="McLaughlin D.J."/>
            <person name="Morgenstern I."/>
            <person name="Morin E."/>
            <person name="Murat C."/>
            <person name="Nagy L.G."/>
            <person name="Nolan M."/>
            <person name="Ohm R.A."/>
            <person name="Patyshakuliyeva A."/>
            <person name="Rokas A."/>
            <person name="Ruiz-Duenas F.J."/>
            <person name="Sabat G."/>
            <person name="Salamov A."/>
            <person name="Samejima M."/>
            <person name="Schmutz J."/>
            <person name="Slot J.C."/>
            <person name="St John F."/>
            <person name="Stenlid J."/>
            <person name="Sun H."/>
            <person name="Sun S."/>
            <person name="Syed K."/>
            <person name="Tsang A."/>
            <person name="Wiebenga A."/>
            <person name="Young D."/>
            <person name="Pisabarro A."/>
            <person name="Eastwood D.C."/>
            <person name="Martin F."/>
            <person name="Cullen D."/>
            <person name="Grigoriev I.V."/>
            <person name="Hibbett D.S."/>
        </authorList>
    </citation>
    <scope>NUCLEOTIDE SEQUENCE [LARGE SCALE GENOMIC DNA]</scope>
    <source>
        <strain evidence="4 5">DJM-731 SS1</strain>
    </source>
</reference>
<name>M5G127_DACPD</name>
<evidence type="ECO:0000256" key="2">
    <source>
        <dbReference type="SAM" id="Phobius"/>
    </source>
</evidence>
<proteinExistence type="predicted"/>
<dbReference type="GeneID" id="63685510"/>
<feature type="chain" id="PRO_5004067440" evidence="3">
    <location>
        <begin position="21"/>
        <end position="201"/>
    </location>
</feature>
<feature type="region of interest" description="Disordered" evidence="1">
    <location>
        <begin position="83"/>
        <end position="121"/>
    </location>
</feature>
<keyword evidence="2" id="KW-0472">Membrane</keyword>
<dbReference type="EMBL" id="JH795869">
    <property type="protein sequence ID" value="EJT99526.1"/>
    <property type="molecule type" value="Genomic_DNA"/>
</dbReference>
<accession>M5G127</accession>
<sequence length="201" mass="21607">MTSPFLLAVFSLTSAFLVSAQFESDQTSQSPGLPHWAIGVIAGLVIVGIILFAIILLRNECFTGSGIRPTLRWGRWSKFDRRDETDGQVAPKNRQNGRYQSSPTTSRRLSTTSSRGPTTTSFFHRLTSTAAVVFTSTMKFAASPTSVHSLSNTSGHPTTPSSHPVTSAAARVMTSTIKSYVTVKVTPNTTTSAAHRLSASQ</sequence>
<keyword evidence="2" id="KW-0812">Transmembrane</keyword>
<feature type="signal peptide" evidence="3">
    <location>
        <begin position="1"/>
        <end position="20"/>
    </location>
</feature>
<evidence type="ECO:0000256" key="1">
    <source>
        <dbReference type="SAM" id="MobiDB-lite"/>
    </source>
</evidence>
<organism evidence="4 5">
    <name type="scientific">Dacryopinax primogenitus (strain DJM 731)</name>
    <name type="common">Brown rot fungus</name>
    <dbReference type="NCBI Taxonomy" id="1858805"/>
    <lineage>
        <taxon>Eukaryota</taxon>
        <taxon>Fungi</taxon>
        <taxon>Dikarya</taxon>
        <taxon>Basidiomycota</taxon>
        <taxon>Agaricomycotina</taxon>
        <taxon>Dacrymycetes</taxon>
        <taxon>Dacrymycetales</taxon>
        <taxon>Dacrymycetaceae</taxon>
        <taxon>Dacryopinax</taxon>
    </lineage>
</organism>
<dbReference type="HOGENOM" id="CLU_1360356_0_0_1"/>
<evidence type="ECO:0000313" key="5">
    <source>
        <dbReference type="Proteomes" id="UP000030653"/>
    </source>
</evidence>
<dbReference type="AlphaFoldDB" id="M5G127"/>
<feature type="transmembrane region" description="Helical" evidence="2">
    <location>
        <begin position="36"/>
        <end position="57"/>
    </location>
</feature>
<gene>
    <name evidence="4" type="ORF">DACRYDRAFT_117757</name>
</gene>
<dbReference type="Proteomes" id="UP000030653">
    <property type="component" value="Unassembled WGS sequence"/>
</dbReference>
<keyword evidence="5" id="KW-1185">Reference proteome</keyword>